<name>A0A6A3J7E9_9STRA</name>
<dbReference type="EMBL" id="QXGC01001388">
    <property type="protein sequence ID" value="KAE9204018.1"/>
    <property type="molecule type" value="Genomic_DNA"/>
</dbReference>
<dbReference type="Proteomes" id="UP000429523">
    <property type="component" value="Unassembled WGS sequence"/>
</dbReference>
<evidence type="ECO:0000313" key="3">
    <source>
        <dbReference type="EMBL" id="KAE9090102.1"/>
    </source>
</evidence>
<gene>
    <name evidence="9" type="ORF">PF001_g18417</name>
    <name evidence="8" type="ORF">PF002_g20539</name>
    <name evidence="7" type="ORF">PF004_g17966</name>
    <name evidence="6" type="ORF">PF005_g19327</name>
    <name evidence="5" type="ORF">PF006_g18147</name>
    <name evidence="4" type="ORF">PF007_g19326</name>
    <name evidence="1" type="ORF">PF009_g20114</name>
    <name evidence="3" type="ORF">PF010_g18724</name>
    <name evidence="2" type="ORF">PF011_g18057</name>
</gene>
<proteinExistence type="predicted"/>
<dbReference type="EMBL" id="QXGA01001389">
    <property type="protein sequence ID" value="KAE9120363.1"/>
    <property type="molecule type" value="Genomic_DNA"/>
</dbReference>
<evidence type="ECO:0000313" key="17">
    <source>
        <dbReference type="Proteomes" id="UP000476176"/>
    </source>
</evidence>
<evidence type="ECO:0000313" key="10">
    <source>
        <dbReference type="Proteomes" id="UP000429523"/>
    </source>
</evidence>
<evidence type="ECO:0000313" key="18">
    <source>
        <dbReference type="Proteomes" id="UP000488956"/>
    </source>
</evidence>
<dbReference type="AlphaFoldDB" id="A0A6A3J7E9"/>
<dbReference type="EMBL" id="QXFX01001448">
    <property type="protein sequence ID" value="KAE9090102.1"/>
    <property type="molecule type" value="Genomic_DNA"/>
</dbReference>
<dbReference type="EMBL" id="QXGF01001468">
    <property type="protein sequence ID" value="KAE8929781.1"/>
    <property type="molecule type" value="Genomic_DNA"/>
</dbReference>
<evidence type="ECO:0000313" key="6">
    <source>
        <dbReference type="EMBL" id="KAE9190238.1"/>
    </source>
</evidence>
<dbReference type="EMBL" id="QXFZ01001454">
    <property type="protein sequence ID" value="KAE9090199.1"/>
    <property type="molecule type" value="Genomic_DNA"/>
</dbReference>
<dbReference type="Proteomes" id="UP000440367">
    <property type="component" value="Unassembled WGS sequence"/>
</dbReference>
<evidence type="ECO:0000313" key="13">
    <source>
        <dbReference type="Proteomes" id="UP000440367"/>
    </source>
</evidence>
<comment type="caution">
    <text evidence="2">The sequence shown here is derived from an EMBL/GenBank/DDBJ whole genome shotgun (WGS) entry which is preliminary data.</text>
</comment>
<evidence type="ECO:0000313" key="11">
    <source>
        <dbReference type="Proteomes" id="UP000433483"/>
    </source>
</evidence>
<dbReference type="Proteomes" id="UP000440732">
    <property type="component" value="Unassembled WGS sequence"/>
</dbReference>
<dbReference type="OrthoDB" id="94424at2759"/>
<dbReference type="Proteomes" id="UP000433483">
    <property type="component" value="Unassembled WGS sequence"/>
</dbReference>
<dbReference type="EMBL" id="QXGE01001402">
    <property type="protein sequence ID" value="KAE9293101.1"/>
    <property type="molecule type" value="Genomic_DNA"/>
</dbReference>
<keyword evidence="11" id="KW-1185">Reference proteome</keyword>
<sequence>MVNTFIVHKIALEYRNKPAPTHAALKRRLHTGLLNKTSEAFATEDDMAGLVTEPLPRHPHILEKTEEINGAKCRQWLCKVCSAYAGAGVRSYETSYFCATCSREKKGRVTLCNKPRRLDHGSALTCDQVWHQSWKNDTAIPPELQHKIMFVSKRRPEVAEEVEQEE</sequence>
<evidence type="ECO:0000313" key="12">
    <source>
        <dbReference type="Proteomes" id="UP000437068"/>
    </source>
</evidence>
<dbReference type="Proteomes" id="UP000460718">
    <property type="component" value="Unassembled WGS sequence"/>
</dbReference>
<evidence type="ECO:0000313" key="2">
    <source>
        <dbReference type="EMBL" id="KAE8991149.1"/>
    </source>
</evidence>
<dbReference type="Proteomes" id="UP000437068">
    <property type="component" value="Unassembled WGS sequence"/>
</dbReference>
<evidence type="ECO:0000313" key="14">
    <source>
        <dbReference type="Proteomes" id="UP000440732"/>
    </source>
</evidence>
<evidence type="ECO:0000313" key="8">
    <source>
        <dbReference type="EMBL" id="KAE9204742.1"/>
    </source>
</evidence>
<evidence type="ECO:0000313" key="9">
    <source>
        <dbReference type="EMBL" id="KAE9293101.1"/>
    </source>
</evidence>
<dbReference type="EMBL" id="QXGD01001502">
    <property type="protein sequence ID" value="KAE9204742.1"/>
    <property type="molecule type" value="Genomic_DNA"/>
</dbReference>
<evidence type="ECO:0000313" key="7">
    <source>
        <dbReference type="EMBL" id="KAE9204018.1"/>
    </source>
</evidence>
<dbReference type="EMBL" id="QXFW01001416">
    <property type="protein sequence ID" value="KAE8991149.1"/>
    <property type="molecule type" value="Genomic_DNA"/>
</dbReference>
<evidence type="ECO:0000313" key="4">
    <source>
        <dbReference type="EMBL" id="KAE9090199.1"/>
    </source>
</evidence>
<dbReference type="EMBL" id="QXGB01001472">
    <property type="protein sequence ID" value="KAE9190238.1"/>
    <property type="molecule type" value="Genomic_DNA"/>
</dbReference>
<accession>A0A6A3J7E9</accession>
<dbReference type="Proteomes" id="UP000441208">
    <property type="component" value="Unassembled WGS sequence"/>
</dbReference>
<protein>
    <recommendedName>
        <fullName evidence="19">PiggyBac transposable element-derived protein 4 C-terminal zinc-ribbon domain-containing protein</fullName>
    </recommendedName>
</protein>
<dbReference type="Proteomes" id="UP000488956">
    <property type="component" value="Unassembled WGS sequence"/>
</dbReference>
<evidence type="ECO:0000313" key="15">
    <source>
        <dbReference type="Proteomes" id="UP000441208"/>
    </source>
</evidence>
<evidence type="ECO:0008006" key="19">
    <source>
        <dbReference type="Google" id="ProtNLM"/>
    </source>
</evidence>
<reference evidence="16 17" key="1">
    <citation type="submission" date="2018-09" db="EMBL/GenBank/DDBJ databases">
        <title>Genomic investigation of the strawberry pathogen Phytophthora fragariae indicates pathogenicity is determined by transcriptional variation in three key races.</title>
        <authorList>
            <person name="Adams T.M."/>
            <person name="Armitage A.D."/>
            <person name="Sobczyk M.K."/>
            <person name="Bates H.J."/>
            <person name="Dunwell J.M."/>
            <person name="Nellist C.F."/>
            <person name="Harrison R.J."/>
        </authorList>
    </citation>
    <scope>NUCLEOTIDE SEQUENCE [LARGE SCALE GENOMIC DNA]</scope>
    <source>
        <strain evidence="9 12">A4</strain>
        <strain evidence="8 13">BC-1</strain>
        <strain evidence="7 17">BC-23</strain>
        <strain evidence="6 11">NOV-27</strain>
        <strain evidence="5 14">NOV-5</strain>
        <strain evidence="4 15">NOV-71</strain>
        <strain evidence="1 10">NOV-9</strain>
        <strain evidence="3 18">ONT-3</strain>
        <strain evidence="2 16">SCRP245</strain>
    </source>
</reference>
<evidence type="ECO:0000313" key="5">
    <source>
        <dbReference type="EMBL" id="KAE9120363.1"/>
    </source>
</evidence>
<evidence type="ECO:0000313" key="1">
    <source>
        <dbReference type="EMBL" id="KAE8929781.1"/>
    </source>
</evidence>
<organism evidence="2 16">
    <name type="scientific">Phytophthora fragariae</name>
    <dbReference type="NCBI Taxonomy" id="53985"/>
    <lineage>
        <taxon>Eukaryota</taxon>
        <taxon>Sar</taxon>
        <taxon>Stramenopiles</taxon>
        <taxon>Oomycota</taxon>
        <taxon>Peronosporomycetes</taxon>
        <taxon>Peronosporales</taxon>
        <taxon>Peronosporaceae</taxon>
        <taxon>Phytophthora</taxon>
    </lineage>
</organism>
<evidence type="ECO:0000313" key="16">
    <source>
        <dbReference type="Proteomes" id="UP000460718"/>
    </source>
</evidence>
<dbReference type="Proteomes" id="UP000476176">
    <property type="component" value="Unassembled WGS sequence"/>
</dbReference>